<evidence type="ECO:0000313" key="2">
    <source>
        <dbReference type="Proteomes" id="UP000095282"/>
    </source>
</evidence>
<accession>A0A1I7U4K8</accession>
<name>A0A1I7U4K8_9PELO</name>
<feature type="compositionally biased region" description="Basic and acidic residues" evidence="1">
    <location>
        <begin position="52"/>
        <end position="66"/>
    </location>
</feature>
<dbReference type="WBParaSite" id="Csp11.Scaffold629.g14788.t1">
    <property type="protein sequence ID" value="Csp11.Scaffold629.g14788.t1"/>
    <property type="gene ID" value="Csp11.Scaffold629.g14788"/>
</dbReference>
<dbReference type="Proteomes" id="UP000095282">
    <property type="component" value="Unplaced"/>
</dbReference>
<evidence type="ECO:0000256" key="1">
    <source>
        <dbReference type="SAM" id="MobiDB-lite"/>
    </source>
</evidence>
<sequence length="66" mass="7579">MSPTIQLPILQWNPSNRHFYPNYFPTFDVLHSSNSFSTSPPPYSFSKISRRSPSDLFRESGDRGVS</sequence>
<protein>
    <submittedName>
        <fullName evidence="3">Ovule protein</fullName>
    </submittedName>
</protein>
<organism evidence="2 3">
    <name type="scientific">Caenorhabditis tropicalis</name>
    <dbReference type="NCBI Taxonomy" id="1561998"/>
    <lineage>
        <taxon>Eukaryota</taxon>
        <taxon>Metazoa</taxon>
        <taxon>Ecdysozoa</taxon>
        <taxon>Nematoda</taxon>
        <taxon>Chromadorea</taxon>
        <taxon>Rhabditida</taxon>
        <taxon>Rhabditina</taxon>
        <taxon>Rhabditomorpha</taxon>
        <taxon>Rhabditoidea</taxon>
        <taxon>Rhabditidae</taxon>
        <taxon>Peloderinae</taxon>
        <taxon>Caenorhabditis</taxon>
    </lineage>
</organism>
<dbReference type="AlphaFoldDB" id="A0A1I7U4K8"/>
<proteinExistence type="predicted"/>
<reference evidence="3" key="1">
    <citation type="submission" date="2016-11" db="UniProtKB">
        <authorList>
            <consortium name="WormBaseParasite"/>
        </authorList>
    </citation>
    <scope>IDENTIFICATION</scope>
</reference>
<keyword evidence="2" id="KW-1185">Reference proteome</keyword>
<feature type="region of interest" description="Disordered" evidence="1">
    <location>
        <begin position="35"/>
        <end position="66"/>
    </location>
</feature>
<evidence type="ECO:0000313" key="3">
    <source>
        <dbReference type="WBParaSite" id="Csp11.Scaffold629.g14788.t1"/>
    </source>
</evidence>